<dbReference type="Pfam" id="PF00595">
    <property type="entry name" value="PDZ"/>
    <property type="match status" value="1"/>
</dbReference>
<name>A0AAN9AKJ3_9CAEN</name>
<dbReference type="SUPFAM" id="SSF52540">
    <property type="entry name" value="P-loop containing nucleoside triphosphate hydrolases"/>
    <property type="match status" value="1"/>
</dbReference>
<dbReference type="InterPro" id="IPR004172">
    <property type="entry name" value="L27_dom"/>
</dbReference>
<dbReference type="Gene3D" id="2.30.30.40">
    <property type="entry name" value="SH3 Domains"/>
    <property type="match status" value="1"/>
</dbReference>
<dbReference type="InterPro" id="IPR036028">
    <property type="entry name" value="SH3-like_dom_sf"/>
</dbReference>
<comment type="caution">
    <text evidence="8">The sequence shown here is derived from an EMBL/GenBank/DDBJ whole genome shotgun (WGS) entry which is preliminary data.</text>
</comment>
<evidence type="ECO:0000313" key="9">
    <source>
        <dbReference type="Proteomes" id="UP001374579"/>
    </source>
</evidence>
<evidence type="ECO:0000259" key="7">
    <source>
        <dbReference type="PROSITE" id="PS51022"/>
    </source>
</evidence>
<dbReference type="Gene3D" id="2.30.42.10">
    <property type="match status" value="1"/>
</dbReference>
<dbReference type="SMART" id="SM00072">
    <property type="entry name" value="GuKc"/>
    <property type="match status" value="1"/>
</dbReference>
<reference evidence="8 9" key="1">
    <citation type="submission" date="2024-02" db="EMBL/GenBank/DDBJ databases">
        <title>Chromosome-scale genome assembly of the rough periwinkle Littorina saxatilis.</title>
        <authorList>
            <person name="De Jode A."/>
            <person name="Faria R."/>
            <person name="Formenti G."/>
            <person name="Sims Y."/>
            <person name="Smith T.P."/>
            <person name="Tracey A."/>
            <person name="Wood J.M.D."/>
            <person name="Zagrodzka Z.B."/>
            <person name="Johannesson K."/>
            <person name="Butlin R.K."/>
            <person name="Leder E.H."/>
        </authorList>
    </citation>
    <scope>NUCLEOTIDE SEQUENCE [LARGE SCALE GENOMIC DNA]</scope>
    <source>
        <strain evidence="8">Snail1</strain>
        <tissue evidence="8">Muscle</tissue>
    </source>
</reference>
<dbReference type="Pfam" id="PF02828">
    <property type="entry name" value="L27"/>
    <property type="match status" value="1"/>
</dbReference>
<evidence type="ECO:0000259" key="6">
    <source>
        <dbReference type="PROSITE" id="PS50106"/>
    </source>
</evidence>
<dbReference type="Gene3D" id="1.10.287.650">
    <property type="entry name" value="L27 domain"/>
    <property type="match status" value="1"/>
</dbReference>
<evidence type="ECO:0000256" key="2">
    <source>
        <dbReference type="ARBA" id="ARBA00022443"/>
    </source>
</evidence>
<dbReference type="SUPFAM" id="SSF50156">
    <property type="entry name" value="PDZ domain-like"/>
    <property type="match status" value="1"/>
</dbReference>
<dbReference type="Gene3D" id="3.40.50.300">
    <property type="entry name" value="P-loop containing nucleotide triphosphate hydrolases"/>
    <property type="match status" value="1"/>
</dbReference>
<keyword evidence="2 3" id="KW-0728">SH3 domain</keyword>
<dbReference type="SMART" id="SM00569">
    <property type="entry name" value="L27"/>
    <property type="match status" value="2"/>
</dbReference>
<dbReference type="InterPro" id="IPR008144">
    <property type="entry name" value="Guanylate_kin-like_dom"/>
</dbReference>
<keyword evidence="9" id="KW-1185">Reference proteome</keyword>
<dbReference type="PANTHER" id="PTHR23122">
    <property type="entry name" value="MEMBRANE-ASSOCIATED GUANYLATE KINASE MAGUK"/>
    <property type="match status" value="1"/>
</dbReference>
<evidence type="ECO:0000256" key="3">
    <source>
        <dbReference type="PROSITE-ProRule" id="PRU00192"/>
    </source>
</evidence>
<dbReference type="SMART" id="SM00326">
    <property type="entry name" value="SH3"/>
    <property type="match status" value="1"/>
</dbReference>
<dbReference type="Pfam" id="PF00625">
    <property type="entry name" value="Guanylate_kin"/>
    <property type="match status" value="1"/>
</dbReference>
<dbReference type="InterPro" id="IPR001478">
    <property type="entry name" value="PDZ"/>
</dbReference>
<dbReference type="InterPro" id="IPR001452">
    <property type="entry name" value="SH3_domain"/>
</dbReference>
<dbReference type="Pfam" id="PF07653">
    <property type="entry name" value="SH3_2"/>
    <property type="match status" value="1"/>
</dbReference>
<dbReference type="AlphaFoldDB" id="A0AAN9AKJ3"/>
<feature type="domain" description="Guanylate kinase-like" evidence="5">
    <location>
        <begin position="355"/>
        <end position="556"/>
    </location>
</feature>
<dbReference type="PROSITE" id="PS50002">
    <property type="entry name" value="SH3"/>
    <property type="match status" value="1"/>
</dbReference>
<dbReference type="PROSITE" id="PS50052">
    <property type="entry name" value="GUANYLATE_KINASE_2"/>
    <property type="match status" value="1"/>
</dbReference>
<dbReference type="SMART" id="SM00228">
    <property type="entry name" value="PDZ"/>
    <property type="match status" value="1"/>
</dbReference>
<dbReference type="InterPro" id="IPR014775">
    <property type="entry name" value="L27_C"/>
</dbReference>
<accession>A0AAN9AKJ3</accession>
<feature type="domain" description="L27" evidence="7">
    <location>
        <begin position="62"/>
        <end position="120"/>
    </location>
</feature>
<dbReference type="EMBL" id="JBAMIC010004070">
    <property type="protein sequence ID" value="KAK7088646.1"/>
    <property type="molecule type" value="Genomic_DNA"/>
</dbReference>
<dbReference type="InterPro" id="IPR027417">
    <property type="entry name" value="P-loop_NTPase"/>
</dbReference>
<feature type="domain" description="PDZ" evidence="6">
    <location>
        <begin position="144"/>
        <end position="219"/>
    </location>
</feature>
<dbReference type="CDD" id="cd11862">
    <property type="entry name" value="SH3_MPP"/>
    <property type="match status" value="1"/>
</dbReference>
<dbReference type="InterPro" id="IPR036892">
    <property type="entry name" value="L27_dom_sf"/>
</dbReference>
<sequence length="571" mass="64535">MPAGTKEISAVAAWETINDEIETFDDLGAPKTDVDFLDDFFDDEALGALLKVYDDLTVGDLSDPEEDQARDFHHDVLDLVSPKASRNRKAAELMDILQSPHMQALLDAHDDVATQNYQSVDLKSHGLAAPPPPAFDLATEDHRLVTITKQGKQPLGVTVSLDGDNNLIIARILQGSLADKQALLRVGDKVREVNGVEVYRPEDMMLLLKEASTSITMKIVPCYHHNSVREQFFVRALFNYDPLNDRLIPCKKAGLPFNAGDILQVVSTDDENWWQARSVSVDEGHGPVGLIPSRTLQEKRSAFVQPGITDTQTSLFCGLKWKKKKHINYNSNNNTEFDECDIKVYEEVTLTNYHTRVLALVGAKKTGKRSLIAKLVEENPRRFQAAIPYTTKPMGDRDVDGHGYFFTDRETMEKDIHEGKFLDYGEYDGELYGIKFSTVRAIIKTGRVCVMAVSPNALKMIKAPDFQPYVVFIAAPSVEAMKVMYEQHKLETQPAKRRGSRNSKPDDSSALFLEEQCIESVKESRLIEKVYRGYFDETIVNDDFNTTYDYLKNMMSKLHRNAKWVPVEWNQ</sequence>
<evidence type="ECO:0000259" key="4">
    <source>
        <dbReference type="PROSITE" id="PS50002"/>
    </source>
</evidence>
<dbReference type="SUPFAM" id="SSF50044">
    <property type="entry name" value="SH3-domain"/>
    <property type="match status" value="1"/>
</dbReference>
<dbReference type="SUPFAM" id="SSF101288">
    <property type="entry name" value="L27 domain"/>
    <property type="match status" value="1"/>
</dbReference>
<dbReference type="PROSITE" id="PS51022">
    <property type="entry name" value="L27"/>
    <property type="match status" value="1"/>
</dbReference>
<proteinExistence type="inferred from homology"/>
<dbReference type="PROSITE" id="PS50106">
    <property type="entry name" value="PDZ"/>
    <property type="match status" value="1"/>
</dbReference>
<organism evidence="8 9">
    <name type="scientific">Littorina saxatilis</name>
    <dbReference type="NCBI Taxonomy" id="31220"/>
    <lineage>
        <taxon>Eukaryota</taxon>
        <taxon>Metazoa</taxon>
        <taxon>Spiralia</taxon>
        <taxon>Lophotrochozoa</taxon>
        <taxon>Mollusca</taxon>
        <taxon>Gastropoda</taxon>
        <taxon>Caenogastropoda</taxon>
        <taxon>Littorinimorpha</taxon>
        <taxon>Littorinoidea</taxon>
        <taxon>Littorinidae</taxon>
        <taxon>Littorina</taxon>
    </lineage>
</organism>
<dbReference type="Proteomes" id="UP001374579">
    <property type="component" value="Unassembled WGS sequence"/>
</dbReference>
<protein>
    <submittedName>
        <fullName evidence="8">Uncharacterized protein</fullName>
    </submittedName>
</protein>
<feature type="domain" description="SH3" evidence="4">
    <location>
        <begin position="229"/>
        <end position="301"/>
    </location>
</feature>
<dbReference type="InterPro" id="IPR036034">
    <property type="entry name" value="PDZ_sf"/>
</dbReference>
<comment type="similarity">
    <text evidence="1">Belongs to the MAGUK family.</text>
</comment>
<dbReference type="InterPro" id="IPR050716">
    <property type="entry name" value="MAGUK"/>
</dbReference>
<evidence type="ECO:0000313" key="8">
    <source>
        <dbReference type="EMBL" id="KAK7088646.1"/>
    </source>
</evidence>
<dbReference type="InterPro" id="IPR008145">
    <property type="entry name" value="GK/Ca_channel_bsu"/>
</dbReference>
<evidence type="ECO:0000259" key="5">
    <source>
        <dbReference type="PROSITE" id="PS50052"/>
    </source>
</evidence>
<gene>
    <name evidence="8" type="ORF">V1264_022545</name>
</gene>
<evidence type="ECO:0000256" key="1">
    <source>
        <dbReference type="ARBA" id="ARBA00007014"/>
    </source>
</evidence>